<dbReference type="InterPro" id="IPR010512">
    <property type="entry name" value="DUF1091"/>
</dbReference>
<dbReference type="AlphaFoldDB" id="A0A0A1X1B8"/>
<name>A0A0A1X1B8_ZEUCU</name>
<dbReference type="PANTHER" id="PTHR21112:SF0">
    <property type="entry name" value="CHEMOSENSORY PROTEIN A 29A-RELATED"/>
    <property type="match status" value="1"/>
</dbReference>
<organism evidence="1">
    <name type="scientific">Zeugodacus cucurbitae</name>
    <name type="common">Melon fruit fly</name>
    <name type="synonym">Bactrocera cucurbitae</name>
    <dbReference type="NCBI Taxonomy" id="28588"/>
    <lineage>
        <taxon>Eukaryota</taxon>
        <taxon>Metazoa</taxon>
        <taxon>Ecdysozoa</taxon>
        <taxon>Arthropoda</taxon>
        <taxon>Hexapoda</taxon>
        <taxon>Insecta</taxon>
        <taxon>Pterygota</taxon>
        <taxon>Neoptera</taxon>
        <taxon>Endopterygota</taxon>
        <taxon>Diptera</taxon>
        <taxon>Brachycera</taxon>
        <taxon>Muscomorpha</taxon>
        <taxon>Tephritoidea</taxon>
        <taxon>Tephritidae</taxon>
        <taxon>Zeugodacus</taxon>
        <taxon>Zeugodacus</taxon>
    </lineage>
</organism>
<gene>
    <name evidence="1" type="primary">rimM_1</name>
    <name evidence="1" type="ORF">g.50147</name>
</gene>
<protein>
    <submittedName>
        <fullName evidence="1">Ribosome maturation factor RimM</fullName>
    </submittedName>
</protein>
<feature type="non-terminal residue" evidence="1">
    <location>
        <position position="1"/>
    </location>
</feature>
<sequence length="202" mass="22876">FYLFFFVFSLEAVLMSGMRMLIITIVFVGLLGFCLAEQPYTVQNEALEPFKGLSETCVDMSNLKTVGRQRFVNGSILILQDLDSDNYKFQVELFSSPQGDGQYKRLPMGVPMTRVCDGFKDLYTKIIQPSLKQGENTNFPFIPDEGLCPLPAGEYYIKTVEFDTDTWPNQVPRGVLKAVLTFFKNDVSVGGTVMKMKIEDRQ</sequence>
<accession>A0A0A1X1B8</accession>
<dbReference type="PANTHER" id="PTHR21112">
    <property type="entry name" value="CHEMOSENSORY PROTEIN A 29A-RELATED"/>
    <property type="match status" value="1"/>
</dbReference>
<dbReference type="EMBL" id="GBXI01009727">
    <property type="protein sequence ID" value="JAD04565.1"/>
    <property type="molecule type" value="Transcribed_RNA"/>
</dbReference>
<proteinExistence type="predicted"/>
<reference evidence="1" key="2">
    <citation type="journal article" date="2015" name="Gigascience">
        <title>Reconstructing a comprehensive transcriptome assembly of a white-pupal translocated strain of the pest fruit fly Bactrocera cucurbitae.</title>
        <authorList>
            <person name="Sim S.B."/>
            <person name="Calla B."/>
            <person name="Hall B."/>
            <person name="DeRego T."/>
            <person name="Geib S.M."/>
        </authorList>
    </citation>
    <scope>NUCLEOTIDE SEQUENCE</scope>
</reference>
<reference evidence="1" key="1">
    <citation type="submission" date="2014-11" db="EMBL/GenBank/DDBJ databases">
        <authorList>
            <person name="Geib S."/>
        </authorList>
    </citation>
    <scope>NUCLEOTIDE SEQUENCE</scope>
</reference>
<dbReference type="Pfam" id="PF06477">
    <property type="entry name" value="DUF1091"/>
    <property type="match status" value="1"/>
</dbReference>
<evidence type="ECO:0000313" key="1">
    <source>
        <dbReference type="EMBL" id="JAD04565.1"/>
    </source>
</evidence>